<dbReference type="EMBL" id="CM016560">
    <property type="protein sequence ID" value="TKV93862.1"/>
    <property type="molecule type" value="Genomic_DNA"/>
</dbReference>
<protein>
    <submittedName>
        <fullName evidence="1">Uncharacterized protein</fullName>
    </submittedName>
</protein>
<gene>
    <name evidence="1" type="ORF">SEVIR_9G257150v2</name>
</gene>
<evidence type="ECO:0000313" key="1">
    <source>
        <dbReference type="EMBL" id="TKV93862.1"/>
    </source>
</evidence>
<organism evidence="1 2">
    <name type="scientific">Setaria viridis</name>
    <name type="common">Green bristlegrass</name>
    <name type="synonym">Setaria italica subsp. viridis</name>
    <dbReference type="NCBI Taxonomy" id="4556"/>
    <lineage>
        <taxon>Eukaryota</taxon>
        <taxon>Viridiplantae</taxon>
        <taxon>Streptophyta</taxon>
        <taxon>Embryophyta</taxon>
        <taxon>Tracheophyta</taxon>
        <taxon>Spermatophyta</taxon>
        <taxon>Magnoliopsida</taxon>
        <taxon>Liliopsida</taxon>
        <taxon>Poales</taxon>
        <taxon>Poaceae</taxon>
        <taxon>PACMAD clade</taxon>
        <taxon>Panicoideae</taxon>
        <taxon>Panicodae</taxon>
        <taxon>Paniceae</taxon>
        <taxon>Cenchrinae</taxon>
        <taxon>Setaria</taxon>
    </lineage>
</organism>
<dbReference type="Proteomes" id="UP000298652">
    <property type="component" value="Chromosome 9"/>
</dbReference>
<dbReference type="AlphaFoldDB" id="A0A4U6T1Y8"/>
<proteinExistence type="predicted"/>
<evidence type="ECO:0000313" key="2">
    <source>
        <dbReference type="Proteomes" id="UP000298652"/>
    </source>
</evidence>
<dbReference type="Gramene" id="TKV93862">
    <property type="protein sequence ID" value="TKV93862"/>
    <property type="gene ID" value="SEVIR_9G257150v2"/>
</dbReference>
<keyword evidence="2" id="KW-1185">Reference proteome</keyword>
<sequence length="86" mass="9441">MRDGVWEQDQDSALARPCILGAELGLQLEMTRGQEEAGVDSCAPWVHARAEGRGVADAHLEKEKGVNVVSSRRHRMLVLVDGSIFQ</sequence>
<accession>A0A4U6T1Y8</accession>
<name>A0A4U6T1Y8_SETVI</name>
<reference evidence="1" key="1">
    <citation type="submission" date="2019-03" db="EMBL/GenBank/DDBJ databases">
        <title>WGS assembly of Setaria viridis.</title>
        <authorList>
            <person name="Huang P."/>
            <person name="Jenkins J."/>
            <person name="Grimwood J."/>
            <person name="Barry K."/>
            <person name="Healey A."/>
            <person name="Mamidi S."/>
            <person name="Sreedasyam A."/>
            <person name="Shu S."/>
            <person name="Feldman M."/>
            <person name="Wu J."/>
            <person name="Yu Y."/>
            <person name="Chen C."/>
            <person name="Johnson J."/>
            <person name="Rokhsar D."/>
            <person name="Baxter I."/>
            <person name="Schmutz J."/>
            <person name="Brutnell T."/>
            <person name="Kellogg E."/>
        </authorList>
    </citation>
    <scope>NUCLEOTIDE SEQUENCE [LARGE SCALE GENOMIC DNA]</scope>
</reference>